<feature type="domain" description="YCII-related" evidence="2">
    <location>
        <begin position="3"/>
        <end position="113"/>
    </location>
</feature>
<accession>A0A512SY46</accession>
<keyword evidence="4" id="KW-1185">Reference proteome</keyword>
<protein>
    <recommendedName>
        <fullName evidence="2">YCII-related domain-containing protein</fullName>
    </recommendedName>
</protein>
<evidence type="ECO:0000256" key="1">
    <source>
        <dbReference type="ARBA" id="ARBA00007689"/>
    </source>
</evidence>
<sequence length="122" mass="13200">MRRYLLLIAYEPGAWESATAEERQGYVDGHAAFDRFVDERGRKISGAPLAGADTATTVRHRDGARVLTDGPFAESVEMVGGYYDVELPDLDVAIEAASLLPPAYAVEIRSVVELDSSGRQVG</sequence>
<evidence type="ECO:0000259" key="2">
    <source>
        <dbReference type="Pfam" id="PF03795"/>
    </source>
</evidence>
<evidence type="ECO:0000313" key="3">
    <source>
        <dbReference type="EMBL" id="GEQ12844.1"/>
    </source>
</evidence>
<name>A0A512SY46_9MICO</name>
<dbReference type="EMBL" id="BKBA01000003">
    <property type="protein sequence ID" value="GEQ12844.1"/>
    <property type="molecule type" value="Genomic_DNA"/>
</dbReference>
<dbReference type="PANTHER" id="PTHR35174">
    <property type="entry name" value="BLL7171 PROTEIN-RELATED"/>
    <property type="match status" value="1"/>
</dbReference>
<reference evidence="3 4" key="1">
    <citation type="submission" date="2019-07" db="EMBL/GenBank/DDBJ databases">
        <title>Whole genome shotgun sequence of Knoellia locipacati NBRC 109775.</title>
        <authorList>
            <person name="Hosoyama A."/>
            <person name="Uohara A."/>
            <person name="Ohji S."/>
            <person name="Ichikawa N."/>
        </authorList>
    </citation>
    <scope>NUCLEOTIDE SEQUENCE [LARGE SCALE GENOMIC DNA]</scope>
    <source>
        <strain evidence="3 4">NBRC 109775</strain>
    </source>
</reference>
<evidence type="ECO:0000313" key="4">
    <source>
        <dbReference type="Proteomes" id="UP000321793"/>
    </source>
</evidence>
<dbReference type="InterPro" id="IPR011008">
    <property type="entry name" value="Dimeric_a/b-barrel"/>
</dbReference>
<dbReference type="Proteomes" id="UP000321793">
    <property type="component" value="Unassembled WGS sequence"/>
</dbReference>
<dbReference type="OrthoDB" id="668782at2"/>
<dbReference type="AlphaFoldDB" id="A0A512SY46"/>
<dbReference type="Gene3D" id="3.30.70.1060">
    <property type="entry name" value="Dimeric alpha+beta barrel"/>
    <property type="match status" value="1"/>
</dbReference>
<comment type="similarity">
    <text evidence="1">Belongs to the YciI family.</text>
</comment>
<organism evidence="3 4">
    <name type="scientific">Knoellia locipacati</name>
    <dbReference type="NCBI Taxonomy" id="882824"/>
    <lineage>
        <taxon>Bacteria</taxon>
        <taxon>Bacillati</taxon>
        <taxon>Actinomycetota</taxon>
        <taxon>Actinomycetes</taxon>
        <taxon>Micrococcales</taxon>
        <taxon>Intrasporangiaceae</taxon>
        <taxon>Knoellia</taxon>
    </lineage>
</organism>
<proteinExistence type="inferred from homology"/>
<dbReference type="Pfam" id="PF03795">
    <property type="entry name" value="YCII"/>
    <property type="match status" value="1"/>
</dbReference>
<dbReference type="PANTHER" id="PTHR35174:SF3">
    <property type="entry name" value="BLL7171 PROTEIN"/>
    <property type="match status" value="1"/>
</dbReference>
<gene>
    <name evidence="3" type="ORF">KLO01_08910</name>
</gene>
<comment type="caution">
    <text evidence="3">The sequence shown here is derived from an EMBL/GenBank/DDBJ whole genome shotgun (WGS) entry which is preliminary data.</text>
</comment>
<dbReference type="RefSeq" id="WP_147062469.1">
    <property type="nucleotide sequence ID" value="NZ_BAABDN010000001.1"/>
</dbReference>
<dbReference type="InterPro" id="IPR005545">
    <property type="entry name" value="YCII"/>
</dbReference>
<dbReference type="SUPFAM" id="SSF54909">
    <property type="entry name" value="Dimeric alpha+beta barrel"/>
    <property type="match status" value="1"/>
</dbReference>